<dbReference type="GO" id="GO:0003924">
    <property type="term" value="F:GTPase activity"/>
    <property type="evidence" value="ECO:0007669"/>
    <property type="project" value="InterPro"/>
</dbReference>
<evidence type="ECO:0000313" key="8">
    <source>
        <dbReference type="EMBL" id="KTB28259.1"/>
    </source>
</evidence>
<evidence type="ECO:0000256" key="3">
    <source>
        <dbReference type="ARBA" id="ARBA00023134"/>
    </source>
</evidence>
<dbReference type="PRINTS" id="PR00318">
    <property type="entry name" value="GPROTEINA"/>
</dbReference>
<dbReference type="GO" id="GO:0016811">
    <property type="term" value="F:hydrolase activity, acting on carbon-nitrogen (but not peptide) bonds, in linear amides"/>
    <property type="evidence" value="ECO:0007669"/>
    <property type="project" value="InterPro"/>
</dbReference>
<evidence type="ECO:0000256" key="6">
    <source>
        <dbReference type="PIRSR" id="PIRSR601019-2"/>
    </source>
</evidence>
<dbReference type="PANTHER" id="PTHR31891">
    <property type="entry name" value="FORMAMIDASE C869.04-RELATED"/>
    <property type="match status" value="1"/>
</dbReference>
<dbReference type="Proteomes" id="UP000054988">
    <property type="component" value="Unassembled WGS sequence"/>
</dbReference>
<dbReference type="InterPro" id="IPR011025">
    <property type="entry name" value="GproteinA_insert"/>
</dbReference>
<keyword evidence="6" id="KW-0460">Magnesium</keyword>
<dbReference type="GO" id="GO:0007186">
    <property type="term" value="P:G protein-coupled receptor signaling pathway"/>
    <property type="evidence" value="ECO:0007669"/>
    <property type="project" value="InterPro"/>
</dbReference>
<dbReference type="Pfam" id="PF03069">
    <property type="entry name" value="FmdA_AmdA"/>
    <property type="match status" value="2"/>
</dbReference>
<dbReference type="Gene3D" id="3.40.50.300">
    <property type="entry name" value="P-loop containing nucleotide triphosphate hydrolases"/>
    <property type="match status" value="1"/>
</dbReference>
<feature type="compositionally biased region" description="Low complexity" evidence="7">
    <location>
        <begin position="419"/>
        <end position="441"/>
    </location>
</feature>
<sequence length="762" mass="84613">MSIHAVKQNQCHLVWDNNIQPVLRIKSGEIVTIDCLDASNGAISPESDAGSVAALDVSQVDQVNGPIYVEGAHPGDTLKVDVISVETAEWAWTGLIPGFGLLADDFPEPVLKIWTLNKTEGFAYFDREKGIKIPLKPFPGEMGVAQARSGAFSTIPPYHTGGNLDTKHLTAGSTLYLPVEVEGALFSIGDGHAAQGDGEVCGTAIETPMQVQVRLTAVKDRPYTKTPHFETLSTYQTGPYYGITGVGPDIKEATKSAVRHAIQFLRDEHGLSAEEAYMLCSVAGDLRMHEVVDMPNYVGKEKAIADHTAENPFIVRLRAPVDETEEERIRRVRALQDAQKTSREIDESLQESKKHLDRRRRGIRLLLLGQAESGKSAVLKNFQMAFTPSQFQRERVIWKTIIQLNLIQHIRIILDALSTPESPGSPSDSDSTSYSNSPTMSRSHRRLHLSLSPLLSTETSVSKILSASRLESRDLCVRAGSSWKSKLGIKDSARSSTDSDYLTQSQMAAMEDLTRMLEASRDDLLSLWGDLEVRTLLATRKIFLHHLPGFFLDDIPRIAMPGYEPIDSDIVRARLRTVGVEEHHLICETEAHKGSEFFIADVGGARSSRYSWVPFFDDAQAILFLAPLSFNQMLEEDPRVNRLEDTLTLWKEICANTLLADCNLIIFFNKKDILAKTLEAGVSVKHYVPSYDGPNDVPSITKYFKDRFKGYHKKFSPKSRPFISYETSAIDTRAMKALILVGTRPYGLASHCPASHINFDST</sequence>
<feature type="binding site" evidence="6">
    <location>
        <position position="577"/>
    </location>
    <ligand>
        <name>Mg(2+)</name>
        <dbReference type="ChEBI" id="CHEBI:18420"/>
    </ligand>
</feature>
<evidence type="ECO:0000256" key="4">
    <source>
        <dbReference type="ARBA" id="ARBA00023224"/>
    </source>
</evidence>
<dbReference type="Gene3D" id="2.60.120.580">
    <property type="entry name" value="Acetamidase/Formamidase-like domains"/>
    <property type="match status" value="2"/>
</dbReference>
<feature type="binding site" evidence="5">
    <location>
        <begin position="669"/>
        <end position="672"/>
    </location>
    <ligand>
        <name>GTP</name>
        <dbReference type="ChEBI" id="CHEBI:37565"/>
    </ligand>
</feature>
<dbReference type="InterPro" id="IPR027417">
    <property type="entry name" value="P-loop_NTPase"/>
</dbReference>
<name>A0A0W0EW04_MONRR</name>
<evidence type="ECO:0000256" key="5">
    <source>
        <dbReference type="PIRSR" id="PIRSR601019-1"/>
    </source>
</evidence>
<dbReference type="SMART" id="SM00275">
    <property type="entry name" value="G_alpha"/>
    <property type="match status" value="1"/>
</dbReference>
<keyword evidence="1 6" id="KW-0479">Metal-binding</keyword>
<dbReference type="Gene3D" id="1.10.400.10">
    <property type="entry name" value="GI Alpha 1, domain 2-like"/>
    <property type="match status" value="1"/>
</dbReference>
<dbReference type="SUPFAM" id="SSF47895">
    <property type="entry name" value="Transducin (alpha subunit), insertion domain"/>
    <property type="match status" value="1"/>
</dbReference>
<comment type="caution">
    <text evidence="8">The sequence shown here is derived from an EMBL/GenBank/DDBJ whole genome shotgun (WGS) entry which is preliminary data.</text>
</comment>
<dbReference type="EMBL" id="LATX01002491">
    <property type="protein sequence ID" value="KTB28259.1"/>
    <property type="molecule type" value="Genomic_DNA"/>
</dbReference>
<evidence type="ECO:0000256" key="2">
    <source>
        <dbReference type="ARBA" id="ARBA00022741"/>
    </source>
</evidence>
<protein>
    <submittedName>
        <fullName evidence="8">Putative Formamidase</fullName>
    </submittedName>
</protein>
<dbReference type="AlphaFoldDB" id="A0A0W0EW04"/>
<feature type="region of interest" description="Disordered" evidence="7">
    <location>
        <begin position="419"/>
        <end position="444"/>
    </location>
</feature>
<keyword evidence="3 5" id="KW-0342">GTP-binding</keyword>
<reference evidence="8 9" key="1">
    <citation type="submission" date="2015-12" db="EMBL/GenBank/DDBJ databases">
        <title>Draft genome sequence of Moniliophthora roreri, the causal agent of frosty pod rot of cacao.</title>
        <authorList>
            <person name="Aime M.C."/>
            <person name="Diaz-Valderrama J.R."/>
            <person name="Kijpornyongpan T."/>
            <person name="Phillips-Mora W."/>
        </authorList>
    </citation>
    <scope>NUCLEOTIDE SEQUENCE [LARGE SCALE GENOMIC DNA]</scope>
    <source>
        <strain evidence="8 9">MCA 2952</strain>
    </source>
</reference>
<dbReference type="SUPFAM" id="SSF141130">
    <property type="entry name" value="Acetamidase/Formamidase-like"/>
    <property type="match status" value="1"/>
</dbReference>
<proteinExistence type="predicted"/>
<evidence type="ECO:0000313" key="9">
    <source>
        <dbReference type="Proteomes" id="UP000054988"/>
    </source>
</evidence>
<dbReference type="SUPFAM" id="SSF52540">
    <property type="entry name" value="P-loop containing nucleoside triphosphate hydrolases"/>
    <property type="match status" value="1"/>
</dbReference>
<evidence type="ECO:0000256" key="1">
    <source>
        <dbReference type="ARBA" id="ARBA00022723"/>
    </source>
</evidence>
<keyword evidence="2 5" id="KW-0547">Nucleotide-binding</keyword>
<dbReference type="InterPro" id="IPR004304">
    <property type="entry name" value="FmdA_AmdA"/>
</dbReference>
<accession>A0A0W0EW04</accession>
<dbReference type="PANTHER" id="PTHR31891:SF1">
    <property type="entry name" value="FORMAMIDASE C869.04-RELATED"/>
    <property type="match status" value="1"/>
</dbReference>
<dbReference type="InterPro" id="IPR001019">
    <property type="entry name" value="Gprotein_alpha_su"/>
</dbReference>
<gene>
    <name evidence="8" type="ORF">WG66_19172</name>
</gene>
<dbReference type="eggNOG" id="KOG0082">
    <property type="taxonomic scope" value="Eukaryota"/>
</dbReference>
<dbReference type="GO" id="GO:0031683">
    <property type="term" value="F:G-protein beta/gamma-subunit complex binding"/>
    <property type="evidence" value="ECO:0007669"/>
    <property type="project" value="InterPro"/>
</dbReference>
<evidence type="ECO:0000256" key="7">
    <source>
        <dbReference type="SAM" id="MobiDB-lite"/>
    </source>
</evidence>
<dbReference type="Gene3D" id="3.10.28.20">
    <property type="entry name" value="Acetamidase/Formamidase-like domains"/>
    <property type="match status" value="1"/>
</dbReference>
<feature type="binding site" evidence="5">
    <location>
        <position position="729"/>
    </location>
    <ligand>
        <name>GTP</name>
        <dbReference type="ChEBI" id="CHEBI:37565"/>
    </ligand>
</feature>
<organism evidence="8 9">
    <name type="scientific">Moniliophthora roreri</name>
    <name type="common">Frosty pod rot fungus</name>
    <name type="synonym">Monilia roreri</name>
    <dbReference type="NCBI Taxonomy" id="221103"/>
    <lineage>
        <taxon>Eukaryota</taxon>
        <taxon>Fungi</taxon>
        <taxon>Dikarya</taxon>
        <taxon>Basidiomycota</taxon>
        <taxon>Agaricomycotina</taxon>
        <taxon>Agaricomycetes</taxon>
        <taxon>Agaricomycetidae</taxon>
        <taxon>Agaricales</taxon>
        <taxon>Marasmiineae</taxon>
        <taxon>Marasmiaceae</taxon>
        <taxon>Moniliophthora</taxon>
    </lineage>
</organism>
<dbReference type="Pfam" id="PF00503">
    <property type="entry name" value="G-alpha"/>
    <property type="match status" value="1"/>
</dbReference>
<dbReference type="GO" id="GO:0046872">
    <property type="term" value="F:metal ion binding"/>
    <property type="evidence" value="ECO:0007669"/>
    <property type="project" value="UniProtKB-KW"/>
</dbReference>
<dbReference type="GO" id="GO:0005525">
    <property type="term" value="F:GTP binding"/>
    <property type="evidence" value="ECO:0007669"/>
    <property type="project" value="UniProtKB-KW"/>
</dbReference>
<dbReference type="FunFam" id="3.40.50.300:FF:000692">
    <property type="entry name" value="Guanine nucleotide-binding protein subunit alpha"/>
    <property type="match status" value="1"/>
</dbReference>
<keyword evidence="4" id="KW-0807">Transducer</keyword>
<dbReference type="PROSITE" id="PS51882">
    <property type="entry name" value="G_ALPHA"/>
    <property type="match status" value="1"/>
</dbReference>